<gene>
    <name evidence="2" type="ORF">BUALT_Bualt06G0064600</name>
</gene>
<comment type="cofactor">
    <cofactor evidence="1">
        <name>Mg(2+)</name>
        <dbReference type="ChEBI" id="CHEBI:18420"/>
    </cofactor>
</comment>
<dbReference type="PANTHER" id="PTHR33254">
    <property type="entry name" value="4-HYDROXY-4-METHYL-2-OXOGLUTARATE ALDOLASE 3-RELATED"/>
    <property type="match status" value="1"/>
</dbReference>
<organism evidence="2 3">
    <name type="scientific">Buddleja alternifolia</name>
    <dbReference type="NCBI Taxonomy" id="168488"/>
    <lineage>
        <taxon>Eukaryota</taxon>
        <taxon>Viridiplantae</taxon>
        <taxon>Streptophyta</taxon>
        <taxon>Embryophyta</taxon>
        <taxon>Tracheophyta</taxon>
        <taxon>Spermatophyta</taxon>
        <taxon>Magnoliopsida</taxon>
        <taxon>eudicotyledons</taxon>
        <taxon>Gunneridae</taxon>
        <taxon>Pentapetalae</taxon>
        <taxon>asterids</taxon>
        <taxon>lamiids</taxon>
        <taxon>Lamiales</taxon>
        <taxon>Scrophulariaceae</taxon>
        <taxon>Buddlejeae</taxon>
        <taxon>Buddleja</taxon>
    </lineage>
</organism>
<dbReference type="EMBL" id="WHWC01000006">
    <property type="protein sequence ID" value="KAG8380898.1"/>
    <property type="molecule type" value="Genomic_DNA"/>
</dbReference>
<dbReference type="InterPro" id="IPR005493">
    <property type="entry name" value="RraA/RraA-like"/>
</dbReference>
<dbReference type="InterPro" id="IPR036704">
    <property type="entry name" value="RraA/RraA-like_sf"/>
</dbReference>
<sequence length="143" mass="15828">MEINFAKFFLFFNALYGDEKDERGRCECMGSIKIADACDANLELVKSGDIRILQPIFRIYGKCRTFCGPIFTVKCLNTMSGLRSSLKPKAKVGIVINGCIRDVNEINDRCDIGVRALTSHPGKPGKKGMVEEHVSIHVAGTEE</sequence>
<dbReference type="AlphaFoldDB" id="A0AAV6XEN6"/>
<dbReference type="PANTHER" id="PTHR33254:SF4">
    <property type="entry name" value="4-HYDROXY-4-METHYL-2-OXOGLUTARATE ALDOLASE 3-RELATED"/>
    <property type="match status" value="1"/>
</dbReference>
<evidence type="ECO:0000256" key="1">
    <source>
        <dbReference type="PIRSR" id="PIRSR605493-1"/>
    </source>
</evidence>
<feature type="binding site" evidence="1">
    <location>
        <position position="102"/>
    </location>
    <ligand>
        <name>Mg(2+)</name>
        <dbReference type="ChEBI" id="CHEBI:18420"/>
    </ligand>
</feature>
<protein>
    <submittedName>
        <fullName evidence="2">Uncharacterized protein</fullName>
    </submittedName>
</protein>
<dbReference type="SUPFAM" id="SSF89562">
    <property type="entry name" value="RraA-like"/>
    <property type="match status" value="1"/>
</dbReference>
<dbReference type="Proteomes" id="UP000826271">
    <property type="component" value="Unassembled WGS sequence"/>
</dbReference>
<accession>A0AAV6XEN6</accession>
<keyword evidence="1" id="KW-0479">Metal-binding</keyword>
<feature type="binding site" evidence="1">
    <location>
        <position position="101"/>
    </location>
    <ligand>
        <name>substrate</name>
    </ligand>
</feature>
<comment type="caution">
    <text evidence="2">The sequence shown here is derived from an EMBL/GenBank/DDBJ whole genome shotgun (WGS) entry which is preliminary data.</text>
</comment>
<evidence type="ECO:0000313" key="2">
    <source>
        <dbReference type="EMBL" id="KAG8380898.1"/>
    </source>
</evidence>
<keyword evidence="3" id="KW-1185">Reference proteome</keyword>
<keyword evidence="1" id="KW-0460">Magnesium</keyword>
<dbReference type="GO" id="GO:0046872">
    <property type="term" value="F:metal ion binding"/>
    <property type="evidence" value="ECO:0007669"/>
    <property type="project" value="UniProtKB-KW"/>
</dbReference>
<reference evidence="2" key="1">
    <citation type="submission" date="2019-10" db="EMBL/GenBank/DDBJ databases">
        <authorList>
            <person name="Zhang R."/>
            <person name="Pan Y."/>
            <person name="Wang J."/>
            <person name="Ma R."/>
            <person name="Yu S."/>
        </authorList>
    </citation>
    <scope>NUCLEOTIDE SEQUENCE</scope>
    <source>
        <strain evidence="2">LA-IB0</strain>
        <tissue evidence="2">Leaf</tissue>
    </source>
</reference>
<proteinExistence type="predicted"/>
<name>A0AAV6XEN6_9LAMI</name>
<dbReference type="Gene3D" id="3.50.30.40">
    <property type="entry name" value="Ribonuclease E inhibitor RraA/RraA-like"/>
    <property type="match status" value="1"/>
</dbReference>
<evidence type="ECO:0000313" key="3">
    <source>
        <dbReference type="Proteomes" id="UP000826271"/>
    </source>
</evidence>
<dbReference type="Pfam" id="PF03737">
    <property type="entry name" value="RraA-like"/>
    <property type="match status" value="1"/>
</dbReference>